<accession>A0AAV2INY6</accession>
<reference evidence="12 13" key="1">
    <citation type="submission" date="2024-04" db="EMBL/GenBank/DDBJ databases">
        <authorList>
            <consortium name="Genoscope - CEA"/>
            <person name="William W."/>
        </authorList>
    </citation>
    <scope>NUCLEOTIDE SEQUENCE [LARGE SCALE GENOMIC DNA]</scope>
</reference>
<feature type="transmembrane region" description="Helical" evidence="9">
    <location>
        <begin position="6"/>
        <end position="31"/>
    </location>
</feature>
<dbReference type="PROSITE" id="PS50893">
    <property type="entry name" value="ABC_TRANSPORTER_2"/>
    <property type="match status" value="1"/>
</dbReference>
<dbReference type="GO" id="GO:0005524">
    <property type="term" value="F:ATP binding"/>
    <property type="evidence" value="ECO:0007669"/>
    <property type="project" value="UniProtKB-KW"/>
</dbReference>
<keyword evidence="2" id="KW-0813">Transport</keyword>
<dbReference type="SUPFAM" id="SSF52540">
    <property type="entry name" value="P-loop containing nucleoside triphosphate hydrolases"/>
    <property type="match status" value="1"/>
</dbReference>
<evidence type="ECO:0000313" key="12">
    <source>
        <dbReference type="EMBL" id="CAL1548851.1"/>
    </source>
</evidence>
<gene>
    <name evidence="12" type="ORF">GSLYS_00022168001</name>
</gene>
<keyword evidence="5" id="KW-0547">Nucleotide-binding</keyword>
<evidence type="ECO:0000256" key="8">
    <source>
        <dbReference type="ARBA" id="ARBA00023136"/>
    </source>
</evidence>
<dbReference type="Proteomes" id="UP001497497">
    <property type="component" value="Unassembled WGS sequence"/>
</dbReference>
<dbReference type="EMBL" id="CAXITT010001917">
    <property type="protein sequence ID" value="CAL1548851.1"/>
    <property type="molecule type" value="Genomic_DNA"/>
</dbReference>
<evidence type="ECO:0000259" key="11">
    <source>
        <dbReference type="PROSITE" id="PS50929"/>
    </source>
</evidence>
<dbReference type="GO" id="GO:0005774">
    <property type="term" value="C:vacuolar membrane"/>
    <property type="evidence" value="ECO:0007669"/>
    <property type="project" value="UniProtKB-SubCell"/>
</dbReference>
<organism evidence="12 13">
    <name type="scientific">Lymnaea stagnalis</name>
    <name type="common">Great pond snail</name>
    <name type="synonym">Helix stagnalis</name>
    <dbReference type="NCBI Taxonomy" id="6523"/>
    <lineage>
        <taxon>Eukaryota</taxon>
        <taxon>Metazoa</taxon>
        <taxon>Spiralia</taxon>
        <taxon>Lophotrochozoa</taxon>
        <taxon>Mollusca</taxon>
        <taxon>Gastropoda</taxon>
        <taxon>Heterobranchia</taxon>
        <taxon>Euthyneura</taxon>
        <taxon>Panpulmonata</taxon>
        <taxon>Hygrophila</taxon>
        <taxon>Lymnaeoidea</taxon>
        <taxon>Lymnaeidae</taxon>
        <taxon>Lymnaea</taxon>
    </lineage>
</organism>
<dbReference type="PANTHER" id="PTHR24223">
    <property type="entry name" value="ATP-BINDING CASSETTE SUB-FAMILY C"/>
    <property type="match status" value="1"/>
</dbReference>
<protein>
    <submittedName>
        <fullName evidence="12">Uncharacterized protein</fullName>
    </submittedName>
</protein>
<evidence type="ECO:0000256" key="7">
    <source>
        <dbReference type="ARBA" id="ARBA00022989"/>
    </source>
</evidence>
<dbReference type="InterPro" id="IPR027417">
    <property type="entry name" value="P-loop_NTPase"/>
</dbReference>
<proteinExistence type="predicted"/>
<name>A0AAV2INY6_LYMST</name>
<evidence type="ECO:0000313" key="13">
    <source>
        <dbReference type="Proteomes" id="UP001497497"/>
    </source>
</evidence>
<evidence type="ECO:0000256" key="2">
    <source>
        <dbReference type="ARBA" id="ARBA00022448"/>
    </source>
</evidence>
<sequence>MLYDQLGVAVFAGLGVMTLSFPCNAVIGHFMRKYQIKQMKLKDKRMKLVAEALSGIKVIKLYAWEESIEQKVEVIRKKELGIIKKFSYIIAAIYFIFNTMPYLVQLTSFWVYIAISDDGYLSPSTAFVSMQLFNLLNFPLSSMSVIIPIFVQAGVAITRLGKYLNNEDMKPDMIWRDPQAEYAVQIMSGEFTWQKGNEIPTLRNINLEVKQGSLVAIVGSVGCGKSSLLSAILGEMEKLKGSVIIKNSIAYVPQEAWIQNATLRNNILFGVEFNQEMYNKTIEACALTADLEILLSGDSTEIGEKGINISGGQKQRVSLARAVYSNNDIYLLDDPLSAVDSHVGKHIFQKVIGQNGVLKDKTRILVTHGIHWLPMVDTIIVMSNGTISEAGTYEDLLARNGTFAQFLKEYVQTDMNTDMENDPEIKAMRRSIFKRFEATENEDESVSLPEEEDSKLSETVVKDKFENMKESSVDEPAIALLAPAGEKLIENELGATGKVCIN</sequence>
<dbReference type="AlphaFoldDB" id="A0AAV2INY6"/>
<dbReference type="Pfam" id="PF00005">
    <property type="entry name" value="ABC_tran"/>
    <property type="match status" value="1"/>
</dbReference>
<dbReference type="PROSITE" id="PS50929">
    <property type="entry name" value="ABC_TM1F"/>
    <property type="match status" value="1"/>
</dbReference>
<dbReference type="InterPro" id="IPR017871">
    <property type="entry name" value="ABC_transporter-like_CS"/>
</dbReference>
<dbReference type="Pfam" id="PF00664">
    <property type="entry name" value="ABC_membrane"/>
    <property type="match status" value="1"/>
</dbReference>
<dbReference type="Gene3D" id="3.40.50.300">
    <property type="entry name" value="P-loop containing nucleotide triphosphate hydrolases"/>
    <property type="match status" value="1"/>
</dbReference>
<dbReference type="InterPro" id="IPR011527">
    <property type="entry name" value="ABC1_TM_dom"/>
</dbReference>
<feature type="transmembrane region" description="Helical" evidence="9">
    <location>
        <begin position="86"/>
        <end position="115"/>
    </location>
</feature>
<evidence type="ECO:0000256" key="1">
    <source>
        <dbReference type="ARBA" id="ARBA00004128"/>
    </source>
</evidence>
<evidence type="ECO:0000256" key="5">
    <source>
        <dbReference type="ARBA" id="ARBA00022741"/>
    </source>
</evidence>
<feature type="domain" description="ABC transporter" evidence="10">
    <location>
        <begin position="184"/>
        <end position="409"/>
    </location>
</feature>
<keyword evidence="4" id="KW-0677">Repeat</keyword>
<keyword evidence="7 9" id="KW-1133">Transmembrane helix</keyword>
<comment type="caution">
    <text evidence="12">The sequence shown here is derived from an EMBL/GenBank/DDBJ whole genome shotgun (WGS) entry which is preliminary data.</text>
</comment>
<dbReference type="GO" id="GO:0016887">
    <property type="term" value="F:ATP hydrolysis activity"/>
    <property type="evidence" value="ECO:0007669"/>
    <property type="project" value="InterPro"/>
</dbReference>
<keyword evidence="3 9" id="KW-0812">Transmembrane</keyword>
<comment type="subcellular location">
    <subcellularLocation>
        <location evidence="1">Vacuole membrane</location>
        <topology evidence="1">Multi-pass membrane protein</topology>
    </subcellularLocation>
</comment>
<keyword evidence="8 9" id="KW-0472">Membrane</keyword>
<dbReference type="Gene3D" id="1.20.1560.10">
    <property type="entry name" value="ABC transporter type 1, transmembrane domain"/>
    <property type="match status" value="1"/>
</dbReference>
<dbReference type="FunFam" id="3.40.50.300:FF:000293">
    <property type="entry name" value="ATP binding cassette subfamily C member 1"/>
    <property type="match status" value="1"/>
</dbReference>
<dbReference type="GO" id="GO:0140359">
    <property type="term" value="F:ABC-type transporter activity"/>
    <property type="evidence" value="ECO:0007669"/>
    <property type="project" value="InterPro"/>
</dbReference>
<dbReference type="SUPFAM" id="SSF90123">
    <property type="entry name" value="ABC transporter transmembrane region"/>
    <property type="match status" value="1"/>
</dbReference>
<dbReference type="SMART" id="SM00382">
    <property type="entry name" value="AAA"/>
    <property type="match status" value="1"/>
</dbReference>
<dbReference type="InterPro" id="IPR003593">
    <property type="entry name" value="AAA+_ATPase"/>
</dbReference>
<keyword evidence="13" id="KW-1185">Reference proteome</keyword>
<evidence type="ECO:0000259" key="10">
    <source>
        <dbReference type="PROSITE" id="PS50893"/>
    </source>
</evidence>
<evidence type="ECO:0000256" key="6">
    <source>
        <dbReference type="ARBA" id="ARBA00022840"/>
    </source>
</evidence>
<evidence type="ECO:0000256" key="4">
    <source>
        <dbReference type="ARBA" id="ARBA00022737"/>
    </source>
</evidence>
<evidence type="ECO:0000256" key="9">
    <source>
        <dbReference type="SAM" id="Phobius"/>
    </source>
</evidence>
<feature type="transmembrane region" description="Helical" evidence="9">
    <location>
        <begin position="135"/>
        <end position="160"/>
    </location>
</feature>
<dbReference type="InterPro" id="IPR003439">
    <property type="entry name" value="ABC_transporter-like_ATP-bd"/>
</dbReference>
<evidence type="ECO:0000256" key="3">
    <source>
        <dbReference type="ARBA" id="ARBA00022692"/>
    </source>
</evidence>
<dbReference type="PANTHER" id="PTHR24223:SF443">
    <property type="entry name" value="MULTIDRUG-RESISTANCE LIKE PROTEIN 1, ISOFORM I"/>
    <property type="match status" value="1"/>
</dbReference>
<dbReference type="PROSITE" id="PS00211">
    <property type="entry name" value="ABC_TRANSPORTER_1"/>
    <property type="match status" value="1"/>
</dbReference>
<keyword evidence="6" id="KW-0067">ATP-binding</keyword>
<dbReference type="InterPro" id="IPR050173">
    <property type="entry name" value="ABC_transporter_C-like"/>
</dbReference>
<feature type="domain" description="ABC transmembrane type-1" evidence="11">
    <location>
        <begin position="11"/>
        <end position="152"/>
    </location>
</feature>
<dbReference type="InterPro" id="IPR036640">
    <property type="entry name" value="ABC1_TM_sf"/>
</dbReference>
<dbReference type="CDD" id="cd03250">
    <property type="entry name" value="ABCC_MRP_domain1"/>
    <property type="match status" value="1"/>
</dbReference>